<accession>A0AA91E9P6</accession>
<protein>
    <submittedName>
        <fullName evidence="1">Uncharacterized protein</fullName>
    </submittedName>
</protein>
<dbReference type="Proteomes" id="UP000078431">
    <property type="component" value="Unassembled WGS sequence"/>
</dbReference>
<organism evidence="1 2">
    <name type="scientific">Obesumbacterium proteus ATCC 12841</name>
    <dbReference type="NCBI Taxonomy" id="1354268"/>
    <lineage>
        <taxon>Bacteria</taxon>
        <taxon>Pseudomonadati</taxon>
        <taxon>Pseudomonadota</taxon>
        <taxon>Gammaproteobacteria</taxon>
        <taxon>Enterobacterales</taxon>
        <taxon>Hafniaceae</taxon>
        <taxon>Obesumbacterium</taxon>
    </lineage>
</organism>
<gene>
    <name evidence="1" type="ORF">M993_04777</name>
</gene>
<dbReference type="RefSeq" id="WP_061553980.1">
    <property type="nucleotide sequence ID" value="NZ_LXEX01000077.1"/>
</dbReference>
<evidence type="ECO:0000313" key="1">
    <source>
        <dbReference type="EMBL" id="OAT56551.1"/>
    </source>
</evidence>
<proteinExistence type="predicted"/>
<sequence>MTKSEYNRIDYIEEVMGNAFKLLDTGRVAAAKEIIRAVNLQLRVLKRTGEKRYGNPSKAEE</sequence>
<dbReference type="EMBL" id="LXEX01000077">
    <property type="protein sequence ID" value="OAT56551.1"/>
    <property type="molecule type" value="Genomic_DNA"/>
</dbReference>
<dbReference type="AlphaFoldDB" id="A0AA91E9P6"/>
<name>A0AA91E9P6_9GAMM</name>
<keyword evidence="2" id="KW-1185">Reference proteome</keyword>
<comment type="caution">
    <text evidence="1">The sequence shown here is derived from an EMBL/GenBank/DDBJ whole genome shotgun (WGS) entry which is preliminary data.</text>
</comment>
<evidence type="ECO:0000313" key="2">
    <source>
        <dbReference type="Proteomes" id="UP000078431"/>
    </source>
</evidence>
<reference evidence="1 2" key="1">
    <citation type="submission" date="2016-04" db="EMBL/GenBank/DDBJ databases">
        <title>ATOL: Assembling a taxonomically balanced genome-scale reconstruction of the evolutionary history of the Enterobacteriaceae.</title>
        <authorList>
            <person name="Plunkett G.III."/>
            <person name="Neeno-Eckwall E.C."/>
            <person name="Glasner J.D."/>
            <person name="Perna N.T."/>
        </authorList>
    </citation>
    <scope>NUCLEOTIDE SEQUENCE [LARGE SCALE GENOMIC DNA]</scope>
    <source>
        <strain evidence="1 2">ATCC 12841</strain>
    </source>
</reference>